<dbReference type="AlphaFoldDB" id="A0A212KIF1"/>
<dbReference type="InterPro" id="IPR023214">
    <property type="entry name" value="HAD_sf"/>
</dbReference>
<dbReference type="EMBL" id="FLUN01000001">
    <property type="protein sequence ID" value="SBW11421.1"/>
    <property type="molecule type" value="Genomic_DNA"/>
</dbReference>
<dbReference type="Gene3D" id="3.40.50.1000">
    <property type="entry name" value="HAD superfamily/HAD-like"/>
    <property type="match status" value="1"/>
</dbReference>
<protein>
    <submittedName>
        <fullName evidence="1">HAD hydrolase, family IIB</fullName>
    </submittedName>
</protein>
<dbReference type="GO" id="GO:0005829">
    <property type="term" value="C:cytosol"/>
    <property type="evidence" value="ECO:0007669"/>
    <property type="project" value="TreeGrafter"/>
</dbReference>
<dbReference type="PANTHER" id="PTHR10000">
    <property type="entry name" value="PHOSPHOSERINE PHOSPHATASE"/>
    <property type="match status" value="1"/>
</dbReference>
<proteinExistence type="predicted"/>
<dbReference type="GO" id="GO:0000287">
    <property type="term" value="F:magnesium ion binding"/>
    <property type="evidence" value="ECO:0007669"/>
    <property type="project" value="TreeGrafter"/>
</dbReference>
<dbReference type="SUPFAM" id="SSF56784">
    <property type="entry name" value="HAD-like"/>
    <property type="match status" value="1"/>
</dbReference>
<reference evidence="1" key="1">
    <citation type="submission" date="2016-04" db="EMBL/GenBank/DDBJ databases">
        <authorList>
            <person name="Evans L.H."/>
            <person name="Alamgir A."/>
            <person name="Owens N."/>
            <person name="Weber N.D."/>
            <person name="Virtaneva K."/>
            <person name="Barbian K."/>
            <person name="Babar A."/>
            <person name="Rosenke K."/>
        </authorList>
    </citation>
    <scope>NUCLEOTIDE SEQUENCE</scope>
    <source>
        <strain evidence="1">86</strain>
    </source>
</reference>
<keyword evidence="1" id="KW-0378">Hydrolase</keyword>
<dbReference type="NCBIfam" id="TIGR01484">
    <property type="entry name" value="HAD-SF-IIB"/>
    <property type="match status" value="1"/>
</dbReference>
<sequence>MGKFDHVLLVSDFDDTLFNSRREVSAENIAAIEYLIREGGYFTVATGRAHRTFSPCAGLAPINAPVVLANGAMLYDYTADRELLLVPLPPETAHDLGEMSQALPEVGIEVYHGDKVYIQNPNEYTARHVAKLQADWTRRPLAAMPRPWSKAVLQADRTVLERAQKFLIDRWSFRYEVIFSNDVLLECTAKSATKGGMALRVAERLGVARKDLYCVGDNQNDLSMLEVSAIPFAPANCADAVRATNPRIVRDCDEHAIAHIVEILDGLY</sequence>
<gene>
    <name evidence="1" type="ORF">KL86CLO1_13269</name>
</gene>
<dbReference type="InterPro" id="IPR036412">
    <property type="entry name" value="HAD-like_sf"/>
</dbReference>
<organism evidence="1">
    <name type="scientific">uncultured Eubacteriales bacterium</name>
    <dbReference type="NCBI Taxonomy" id="172733"/>
    <lineage>
        <taxon>Bacteria</taxon>
        <taxon>Bacillati</taxon>
        <taxon>Bacillota</taxon>
        <taxon>Clostridia</taxon>
        <taxon>Eubacteriales</taxon>
        <taxon>environmental samples</taxon>
    </lineage>
</organism>
<dbReference type="InterPro" id="IPR006379">
    <property type="entry name" value="HAD-SF_hydro_IIB"/>
</dbReference>
<dbReference type="Pfam" id="PF08282">
    <property type="entry name" value="Hydrolase_3"/>
    <property type="match status" value="1"/>
</dbReference>
<dbReference type="GO" id="GO:0016791">
    <property type="term" value="F:phosphatase activity"/>
    <property type="evidence" value="ECO:0007669"/>
    <property type="project" value="TreeGrafter"/>
</dbReference>
<dbReference type="PANTHER" id="PTHR10000:SF8">
    <property type="entry name" value="HAD SUPERFAMILY HYDROLASE-LIKE, TYPE 3"/>
    <property type="match status" value="1"/>
</dbReference>
<name>A0A212KIF1_9FIRM</name>
<accession>A0A212KIF1</accession>
<dbReference type="Gene3D" id="3.30.1240.10">
    <property type="match status" value="1"/>
</dbReference>
<evidence type="ECO:0000313" key="1">
    <source>
        <dbReference type="EMBL" id="SBW11421.1"/>
    </source>
</evidence>